<dbReference type="Gene3D" id="3.40.190.10">
    <property type="entry name" value="Periplasmic binding protein-like II"/>
    <property type="match status" value="2"/>
</dbReference>
<evidence type="ECO:0000313" key="7">
    <source>
        <dbReference type="Proteomes" id="UP001501169"/>
    </source>
</evidence>
<dbReference type="InterPro" id="IPR005119">
    <property type="entry name" value="LysR_subst-bd"/>
</dbReference>
<keyword evidence="7" id="KW-1185">Reference proteome</keyword>
<dbReference type="PANTHER" id="PTHR30126:SF39">
    <property type="entry name" value="HTH-TYPE TRANSCRIPTIONAL REGULATOR CYSL"/>
    <property type="match status" value="1"/>
</dbReference>
<evidence type="ECO:0000259" key="5">
    <source>
        <dbReference type="PROSITE" id="PS50931"/>
    </source>
</evidence>
<keyword evidence="3" id="KW-0238">DNA-binding</keyword>
<evidence type="ECO:0000256" key="1">
    <source>
        <dbReference type="ARBA" id="ARBA00009437"/>
    </source>
</evidence>
<dbReference type="Gene3D" id="1.10.10.10">
    <property type="entry name" value="Winged helix-like DNA-binding domain superfamily/Winged helix DNA-binding domain"/>
    <property type="match status" value="1"/>
</dbReference>
<dbReference type="Pfam" id="PF03466">
    <property type="entry name" value="LysR_substrate"/>
    <property type="match status" value="1"/>
</dbReference>
<dbReference type="InterPro" id="IPR036390">
    <property type="entry name" value="WH_DNA-bd_sf"/>
</dbReference>
<feature type="domain" description="HTH lysR-type" evidence="5">
    <location>
        <begin position="6"/>
        <end position="59"/>
    </location>
</feature>
<dbReference type="InterPro" id="IPR000847">
    <property type="entry name" value="LysR_HTH_N"/>
</dbReference>
<evidence type="ECO:0000313" key="6">
    <source>
        <dbReference type="EMBL" id="GAA0546878.1"/>
    </source>
</evidence>
<evidence type="ECO:0000256" key="3">
    <source>
        <dbReference type="ARBA" id="ARBA00023125"/>
    </source>
</evidence>
<accession>A0ABN1DLT3</accession>
<dbReference type="PANTHER" id="PTHR30126">
    <property type="entry name" value="HTH-TYPE TRANSCRIPTIONAL REGULATOR"/>
    <property type="match status" value="1"/>
</dbReference>
<dbReference type="CDD" id="cd05466">
    <property type="entry name" value="PBP2_LTTR_substrate"/>
    <property type="match status" value="1"/>
</dbReference>
<gene>
    <name evidence="6" type="ORF">GCM10009098_13080</name>
</gene>
<dbReference type="PRINTS" id="PR00039">
    <property type="entry name" value="HTHLYSR"/>
</dbReference>
<protein>
    <submittedName>
        <fullName evidence="6">LysR family transcriptional regulator</fullName>
    </submittedName>
</protein>
<sequence>MSYFVQLRTFVEVYRCRTITKAAANLGLSQPAATAHIQSIESLIGVELFERKARGVEPTAAAHDLALQVSTHLDAVEQKLASVRNRSKAVYGTLNIAGPAEYISHIAGAQFANLLQAGEVNLVVHIGNKERIYQLLTEGTAELAITASTPDPEAFDYQIIDSERLMLVANRFTGTQLQQLPVSAEQLALYPVVSYDSTLPLIRQYFNAVFNQSCQSPIAAICPDIRAIAGIVKAGVGYSVLPDYLCRDGIKSGELVRLGAAGPENVIYLVWRKGALKHPRVSYAKDILMAFANINKYAADTAG</sequence>
<organism evidence="6 7">
    <name type="scientific">Rheinheimera aquimaris</name>
    <dbReference type="NCBI Taxonomy" id="412437"/>
    <lineage>
        <taxon>Bacteria</taxon>
        <taxon>Pseudomonadati</taxon>
        <taxon>Pseudomonadota</taxon>
        <taxon>Gammaproteobacteria</taxon>
        <taxon>Chromatiales</taxon>
        <taxon>Chromatiaceae</taxon>
        <taxon>Rheinheimera</taxon>
    </lineage>
</organism>
<dbReference type="PROSITE" id="PS50931">
    <property type="entry name" value="HTH_LYSR"/>
    <property type="match status" value="1"/>
</dbReference>
<dbReference type="EMBL" id="BAAAEO010000002">
    <property type="protein sequence ID" value="GAA0546878.1"/>
    <property type="molecule type" value="Genomic_DNA"/>
</dbReference>
<dbReference type="InterPro" id="IPR036388">
    <property type="entry name" value="WH-like_DNA-bd_sf"/>
</dbReference>
<reference evidence="6 7" key="1">
    <citation type="journal article" date="2019" name="Int. J. Syst. Evol. Microbiol.">
        <title>The Global Catalogue of Microorganisms (GCM) 10K type strain sequencing project: providing services to taxonomists for standard genome sequencing and annotation.</title>
        <authorList>
            <consortium name="The Broad Institute Genomics Platform"/>
            <consortium name="The Broad Institute Genome Sequencing Center for Infectious Disease"/>
            <person name="Wu L."/>
            <person name="Ma J."/>
        </authorList>
    </citation>
    <scope>NUCLEOTIDE SEQUENCE [LARGE SCALE GENOMIC DNA]</scope>
    <source>
        <strain evidence="6 7">JCM 14331</strain>
    </source>
</reference>
<comment type="similarity">
    <text evidence="1">Belongs to the LysR transcriptional regulatory family.</text>
</comment>
<comment type="caution">
    <text evidence="6">The sequence shown here is derived from an EMBL/GenBank/DDBJ whole genome shotgun (WGS) entry which is preliminary data.</text>
</comment>
<keyword evidence="2" id="KW-0805">Transcription regulation</keyword>
<dbReference type="RefSeq" id="WP_226766292.1">
    <property type="nucleotide sequence ID" value="NZ_BAAAEO010000002.1"/>
</dbReference>
<dbReference type="Proteomes" id="UP001501169">
    <property type="component" value="Unassembled WGS sequence"/>
</dbReference>
<evidence type="ECO:0000256" key="2">
    <source>
        <dbReference type="ARBA" id="ARBA00023015"/>
    </source>
</evidence>
<name>A0ABN1DLT3_9GAMM</name>
<keyword evidence="4" id="KW-0804">Transcription</keyword>
<dbReference type="Pfam" id="PF00126">
    <property type="entry name" value="HTH_1"/>
    <property type="match status" value="1"/>
</dbReference>
<evidence type="ECO:0000256" key="4">
    <source>
        <dbReference type="ARBA" id="ARBA00023163"/>
    </source>
</evidence>
<proteinExistence type="inferred from homology"/>
<dbReference type="SUPFAM" id="SSF46785">
    <property type="entry name" value="Winged helix' DNA-binding domain"/>
    <property type="match status" value="1"/>
</dbReference>
<dbReference type="SUPFAM" id="SSF53850">
    <property type="entry name" value="Periplasmic binding protein-like II"/>
    <property type="match status" value="1"/>
</dbReference>